<dbReference type="GO" id="GO:0042285">
    <property type="term" value="F:xylosyltransferase activity"/>
    <property type="evidence" value="ECO:0007669"/>
    <property type="project" value="TreeGrafter"/>
</dbReference>
<accession>A0A8K0H666</accession>
<evidence type="ECO:0000256" key="3">
    <source>
        <dbReference type="ARBA" id="ARBA00022676"/>
    </source>
</evidence>
<evidence type="ECO:0000256" key="13">
    <source>
        <dbReference type="PIRSR" id="PIRSR605027-4"/>
    </source>
</evidence>
<evidence type="ECO:0000256" key="8">
    <source>
        <dbReference type="ARBA" id="ARBA00023034"/>
    </source>
</evidence>
<evidence type="ECO:0000256" key="4">
    <source>
        <dbReference type="ARBA" id="ARBA00022679"/>
    </source>
</evidence>
<name>A0A8K0H666_9ROSA</name>
<feature type="site" description="Interaction with galactose moiety of substrate glycoprotein" evidence="13">
    <location>
        <position position="321"/>
    </location>
</feature>
<dbReference type="GO" id="GO:0015018">
    <property type="term" value="F:galactosylgalactosylxylosylprotein 3-beta-glucuronosyltransferase activity"/>
    <property type="evidence" value="ECO:0007669"/>
    <property type="project" value="InterPro"/>
</dbReference>
<keyword evidence="5 14" id="KW-0812">Transmembrane</keyword>
<evidence type="ECO:0000256" key="7">
    <source>
        <dbReference type="ARBA" id="ARBA00022989"/>
    </source>
</evidence>
<dbReference type="OrthoDB" id="675023at2759"/>
<dbReference type="Pfam" id="PF03360">
    <property type="entry name" value="Glyco_transf_43"/>
    <property type="match status" value="1"/>
</dbReference>
<evidence type="ECO:0000256" key="5">
    <source>
        <dbReference type="ARBA" id="ARBA00022692"/>
    </source>
</evidence>
<keyword evidence="3" id="KW-0328">Glycosyltransferase</keyword>
<sequence>MASIRRTLSPVPRAGTALNGEVCPAASPLSRSSTCAQSYPLPSGLLSSLAGSLDSQAFVLSVFSPRSSRFFLEKAKPKGQIWRRALFQFFICFMVGIFIGLTPFASMNSSMNLMSKHQAFSFEMISTVGNFQSNDGVIRNMTESDNEGMRNATVESQPKTWELIEDISGYVTDNQSIVQESDVEFQKLLIIVTATYVRPFQAYYLNRLAYTLKLISPPLLWIVVEMTSQSAETANMLRRTGVIYRHLVCNMNLTDTRDRTIHQRNVALSHIETHNLDGIVYFADDDNIYSTDLFEQMRQIRRFGTWTVAKLAETKSKTILEGPICNGTQVIGWHINDSSLRFRRFHVDLSGFAFNSTILWDPKRWHRPTLEPIRLLDKVKDGFQVSTFIEQIVEDESQMEGLLQDCSRIMVWHLHLESSNSLYPQEWFMKNNLDVIASLT</sequence>
<dbReference type="PANTHER" id="PTHR10896">
    <property type="entry name" value="GALACTOSYLGALACTOSYLXYLOSYLPROTEIN 3-BETA-GLUCURONOSYLTRANSFERASE BETA-1,3-GLUCURONYLTRANSFERASE"/>
    <property type="match status" value="1"/>
</dbReference>
<dbReference type="GO" id="GO:0071555">
    <property type="term" value="P:cell wall organization"/>
    <property type="evidence" value="ECO:0007669"/>
    <property type="project" value="UniProtKB-KW"/>
</dbReference>
<dbReference type="GO" id="GO:0000139">
    <property type="term" value="C:Golgi membrane"/>
    <property type="evidence" value="ECO:0007669"/>
    <property type="project" value="UniProtKB-SubCell"/>
</dbReference>
<dbReference type="GO" id="GO:0046872">
    <property type="term" value="F:metal ion binding"/>
    <property type="evidence" value="ECO:0007669"/>
    <property type="project" value="UniProtKB-KW"/>
</dbReference>
<dbReference type="Gene3D" id="3.90.550.10">
    <property type="entry name" value="Spore Coat Polysaccharide Biosynthesis Protein SpsA, Chain A"/>
    <property type="match status" value="1"/>
</dbReference>
<keyword evidence="4 14" id="KW-0808">Transferase</keyword>
<dbReference type="InterPro" id="IPR005027">
    <property type="entry name" value="Glyco_trans_43"/>
</dbReference>
<comment type="subcellular location">
    <subcellularLocation>
        <location evidence="1 14">Golgi apparatus membrane</location>
        <topology evidence="1 14">Single-pass type II membrane protein</topology>
    </subcellularLocation>
</comment>
<evidence type="ECO:0000256" key="14">
    <source>
        <dbReference type="RuleBase" id="RU363127"/>
    </source>
</evidence>
<evidence type="ECO:0000313" key="16">
    <source>
        <dbReference type="Proteomes" id="UP000796880"/>
    </source>
</evidence>
<dbReference type="GO" id="GO:0009834">
    <property type="term" value="P:plant-type secondary cell wall biogenesis"/>
    <property type="evidence" value="ECO:0007669"/>
    <property type="project" value="TreeGrafter"/>
</dbReference>
<keyword evidence="12" id="KW-0464">Manganese</keyword>
<comment type="similarity">
    <text evidence="2 14">Belongs to the glycosyltransferase 43 family.</text>
</comment>
<keyword evidence="10" id="KW-0325">Glycoprotein</keyword>
<dbReference type="InterPro" id="IPR029044">
    <property type="entry name" value="Nucleotide-diphossugar_trans"/>
</dbReference>
<organism evidence="15 16">
    <name type="scientific">Rhamnella rubrinervis</name>
    <dbReference type="NCBI Taxonomy" id="2594499"/>
    <lineage>
        <taxon>Eukaryota</taxon>
        <taxon>Viridiplantae</taxon>
        <taxon>Streptophyta</taxon>
        <taxon>Embryophyta</taxon>
        <taxon>Tracheophyta</taxon>
        <taxon>Spermatophyta</taxon>
        <taxon>Magnoliopsida</taxon>
        <taxon>eudicotyledons</taxon>
        <taxon>Gunneridae</taxon>
        <taxon>Pentapetalae</taxon>
        <taxon>rosids</taxon>
        <taxon>fabids</taxon>
        <taxon>Rosales</taxon>
        <taxon>Rhamnaceae</taxon>
        <taxon>rhamnoid group</taxon>
        <taxon>Rhamneae</taxon>
        <taxon>Rhamnella</taxon>
    </lineage>
</organism>
<keyword evidence="9 14" id="KW-0472">Membrane</keyword>
<dbReference type="SUPFAM" id="SSF53448">
    <property type="entry name" value="Nucleotide-diphospho-sugar transferases"/>
    <property type="match status" value="1"/>
</dbReference>
<evidence type="ECO:0000256" key="1">
    <source>
        <dbReference type="ARBA" id="ARBA00004323"/>
    </source>
</evidence>
<dbReference type="PANTHER" id="PTHR10896:SF20">
    <property type="entry name" value="BETA-1,4-XYLOSYLTRANSFERASE IRX9L-RELATED"/>
    <property type="match status" value="1"/>
</dbReference>
<keyword evidence="16" id="KW-1185">Reference proteome</keyword>
<dbReference type="EMBL" id="VOIH02000005">
    <property type="protein sequence ID" value="KAF3446425.1"/>
    <property type="molecule type" value="Genomic_DNA"/>
</dbReference>
<keyword evidence="12" id="KW-0479">Metal-binding</keyword>
<protein>
    <recommendedName>
        <fullName evidence="14">Glycosyltransferases</fullName>
        <ecNumber evidence="14">2.4.-.-</ecNumber>
    </recommendedName>
</protein>
<comment type="cofactor">
    <cofactor evidence="12">
        <name>Mn(2+)</name>
        <dbReference type="ChEBI" id="CHEBI:29035"/>
    </cofactor>
</comment>
<evidence type="ECO:0000256" key="10">
    <source>
        <dbReference type="ARBA" id="ARBA00023180"/>
    </source>
</evidence>
<evidence type="ECO:0000313" key="15">
    <source>
        <dbReference type="EMBL" id="KAF3446425.1"/>
    </source>
</evidence>
<evidence type="ECO:0000256" key="2">
    <source>
        <dbReference type="ARBA" id="ARBA00007706"/>
    </source>
</evidence>
<evidence type="ECO:0000256" key="6">
    <source>
        <dbReference type="ARBA" id="ARBA00022968"/>
    </source>
</evidence>
<keyword evidence="7 14" id="KW-1133">Transmembrane helix</keyword>
<comment type="function">
    <text evidence="14">Involved in the synthesis of glucuronoxylan hemicellulose in secondary cell walls.</text>
</comment>
<dbReference type="AlphaFoldDB" id="A0A8K0H666"/>
<dbReference type="GO" id="GO:0010417">
    <property type="term" value="P:glucuronoxylan biosynthetic process"/>
    <property type="evidence" value="ECO:0007669"/>
    <property type="project" value="TreeGrafter"/>
</dbReference>
<dbReference type="EC" id="2.4.-.-" evidence="14"/>
<dbReference type="CDD" id="cd00218">
    <property type="entry name" value="GlcAT-I"/>
    <property type="match status" value="1"/>
</dbReference>
<comment type="caution">
    <text evidence="15">The sequence shown here is derived from an EMBL/GenBank/DDBJ whole genome shotgun (WGS) entry which is preliminary data.</text>
</comment>
<feature type="binding site" evidence="12">
    <location>
        <position position="286"/>
    </location>
    <ligand>
        <name>Mn(2+)</name>
        <dbReference type="ChEBI" id="CHEBI:29035"/>
    </ligand>
</feature>
<keyword evidence="8 14" id="KW-0333">Golgi apparatus</keyword>
<dbReference type="FunFam" id="3.90.550.10:FF:000064">
    <property type="entry name" value="Glycosyltransferases"/>
    <property type="match status" value="1"/>
</dbReference>
<dbReference type="Proteomes" id="UP000796880">
    <property type="component" value="Unassembled WGS sequence"/>
</dbReference>
<evidence type="ECO:0000256" key="9">
    <source>
        <dbReference type="ARBA" id="ARBA00023136"/>
    </source>
</evidence>
<gene>
    <name evidence="15" type="ORF">FNV43_RR11604</name>
</gene>
<keyword evidence="11 14" id="KW-0961">Cell wall biogenesis/degradation</keyword>
<evidence type="ECO:0000256" key="12">
    <source>
        <dbReference type="PIRSR" id="PIRSR605027-3"/>
    </source>
</evidence>
<keyword evidence="6 14" id="KW-0735">Signal-anchor</keyword>
<feature type="transmembrane region" description="Helical" evidence="14">
    <location>
        <begin position="85"/>
        <end position="105"/>
    </location>
</feature>
<reference evidence="15" key="1">
    <citation type="submission" date="2020-03" db="EMBL/GenBank/DDBJ databases">
        <title>A high-quality chromosome-level genome assembly of a woody plant with both climbing and erect habits, Rhamnella rubrinervis.</title>
        <authorList>
            <person name="Lu Z."/>
            <person name="Yang Y."/>
            <person name="Zhu X."/>
            <person name="Sun Y."/>
        </authorList>
    </citation>
    <scope>NUCLEOTIDE SEQUENCE</scope>
    <source>
        <strain evidence="15">BYM</strain>
        <tissue evidence="15">Leaf</tissue>
    </source>
</reference>
<proteinExistence type="inferred from homology"/>
<evidence type="ECO:0000256" key="11">
    <source>
        <dbReference type="ARBA" id="ARBA00023316"/>
    </source>
</evidence>